<dbReference type="SMART" id="SM00166">
    <property type="entry name" value="UBX"/>
    <property type="match status" value="1"/>
</dbReference>
<dbReference type="InterPro" id="IPR036249">
    <property type="entry name" value="Thioredoxin-like_sf"/>
</dbReference>
<proteinExistence type="predicted"/>
<dbReference type="PANTHER" id="PTHR23322">
    <property type="entry name" value="FAS-ASSOCIATED PROTEIN"/>
    <property type="match status" value="1"/>
</dbReference>
<dbReference type="RefSeq" id="XP_003647165.1">
    <property type="nucleotide sequence ID" value="XM_003647117.1"/>
</dbReference>
<dbReference type="OrthoDB" id="1026733at2759"/>
<evidence type="ECO:0000313" key="3">
    <source>
        <dbReference type="EMBL" id="AET40348.1"/>
    </source>
</evidence>
<dbReference type="HOGENOM" id="CLU_020031_0_0_1"/>
<dbReference type="GO" id="GO:0030276">
    <property type="term" value="F:clathrin binding"/>
    <property type="evidence" value="ECO:0007669"/>
    <property type="project" value="EnsemblFungi"/>
</dbReference>
<dbReference type="InParanoid" id="I6NE56"/>
<gene>
    <name evidence="3" type="ordered locus">Ecym_5612</name>
</gene>
<dbReference type="GO" id="GO:0140624">
    <property type="term" value="P:EGAD pathway"/>
    <property type="evidence" value="ECO:0007669"/>
    <property type="project" value="EnsemblFungi"/>
</dbReference>
<dbReference type="Gene3D" id="3.10.20.90">
    <property type="entry name" value="Phosphatidylinositol 3-kinase Catalytic Subunit, Chain A, domain 1"/>
    <property type="match status" value="1"/>
</dbReference>
<evidence type="ECO:0000259" key="2">
    <source>
        <dbReference type="PROSITE" id="PS50033"/>
    </source>
</evidence>
<dbReference type="eggNOG" id="KOG1363">
    <property type="taxonomic scope" value="Eukaryota"/>
</dbReference>
<dbReference type="InterPro" id="IPR029071">
    <property type="entry name" value="Ubiquitin-like_domsf"/>
</dbReference>
<dbReference type="PROSITE" id="PS50033">
    <property type="entry name" value="UBX"/>
    <property type="match status" value="1"/>
</dbReference>
<dbReference type="GO" id="GO:0044695">
    <property type="term" value="C:Dsc E3 ubiquitin ligase complex"/>
    <property type="evidence" value="ECO:0007669"/>
    <property type="project" value="EnsemblFungi"/>
</dbReference>
<name>I6NE56_ERECY</name>
<dbReference type="GO" id="GO:0030136">
    <property type="term" value="C:clathrin-coated vesicle"/>
    <property type="evidence" value="ECO:0007669"/>
    <property type="project" value="EnsemblFungi"/>
</dbReference>
<dbReference type="SUPFAM" id="SSF52833">
    <property type="entry name" value="Thioredoxin-like"/>
    <property type="match status" value="1"/>
</dbReference>
<evidence type="ECO:0000256" key="1">
    <source>
        <dbReference type="SAM" id="Phobius"/>
    </source>
</evidence>
<dbReference type="STRING" id="931890.I6NE56"/>
<feature type="transmembrane region" description="Helical" evidence="1">
    <location>
        <begin position="46"/>
        <end position="69"/>
    </location>
</feature>
<dbReference type="CDD" id="cd01767">
    <property type="entry name" value="UBX"/>
    <property type="match status" value="1"/>
</dbReference>
<dbReference type="PANTHER" id="PTHR23322:SF103">
    <property type="entry name" value="UBX DOMAIN-CONTAINING PROTEIN 3"/>
    <property type="match status" value="1"/>
</dbReference>
<dbReference type="GeneID" id="11468709"/>
<dbReference type="SUPFAM" id="SSF54236">
    <property type="entry name" value="Ubiquitin-like"/>
    <property type="match status" value="1"/>
</dbReference>
<keyword evidence="1" id="KW-1133">Transmembrane helix</keyword>
<dbReference type="EMBL" id="CP002501">
    <property type="protein sequence ID" value="AET40348.1"/>
    <property type="molecule type" value="Genomic_DNA"/>
</dbReference>
<dbReference type="KEGG" id="erc:Ecym_5612"/>
<dbReference type="GO" id="GO:0072583">
    <property type="term" value="P:clathrin-dependent endocytosis"/>
    <property type="evidence" value="ECO:0007669"/>
    <property type="project" value="EnsemblFungi"/>
</dbReference>
<dbReference type="FunCoup" id="I6NE56">
    <property type="interactions" value="38"/>
</dbReference>
<evidence type="ECO:0000313" key="4">
    <source>
        <dbReference type="Proteomes" id="UP000006790"/>
    </source>
</evidence>
<keyword evidence="1" id="KW-0472">Membrane</keyword>
<keyword evidence="4" id="KW-1185">Reference proteome</keyword>
<sequence>MLTEFFQRFLNSQQPTFTPLPGSFPEDEATEPERQRYSVARVQSKLMNILLTPPLMIIYIVFGVMLFIANTLKPVKKLAEYYDNMRIKHSTEHKNQLRTLVETLIQDSARSISPDVVASNSPITHTFSYLYNLQNGIMLPQIVQGGYTDLLRTCTEQGKFALIYLHNPLLFYSLDYVRQVLSNDDVVGMMRRYQVMLWFGDITTPEGLQVANTLKVRQFPFIGFLTIKNDAKFEIICRIEGRLFDFNVASLELKLQQSYSKLIQLRQQRQNRELHRLMVEQDYRFHETLRHDQDRYQVRSGLGENEQQMFDQERIKKEWLLWRKSTLYPEPLQGDICRLNIRTNGGRIVRKFDASLPIEEIYAYVELYMNGMLFSAETYDRPSPPNYNYIYSFKLITPAPRVELDNTKLIRDESAIYPSGTVIVEPPDI</sequence>
<dbReference type="GO" id="GO:0036503">
    <property type="term" value="P:ERAD pathway"/>
    <property type="evidence" value="ECO:0007669"/>
    <property type="project" value="TreeGrafter"/>
</dbReference>
<dbReference type="OMA" id="FFQGSYT"/>
<dbReference type="InterPro" id="IPR050730">
    <property type="entry name" value="UBX_domain-protein"/>
</dbReference>
<feature type="domain" description="UBX" evidence="2">
    <location>
        <begin position="344"/>
        <end position="424"/>
    </location>
</feature>
<organism evidence="3 4">
    <name type="scientific">Eremothecium cymbalariae (strain CBS 270.75 / DBVPG 7215 / KCTC 17166 / NRRL Y-17582)</name>
    <name type="common">Yeast</name>
    <dbReference type="NCBI Taxonomy" id="931890"/>
    <lineage>
        <taxon>Eukaryota</taxon>
        <taxon>Fungi</taxon>
        <taxon>Dikarya</taxon>
        <taxon>Ascomycota</taxon>
        <taxon>Saccharomycotina</taxon>
        <taxon>Saccharomycetes</taxon>
        <taxon>Saccharomycetales</taxon>
        <taxon>Saccharomycetaceae</taxon>
        <taxon>Eremothecium</taxon>
    </lineage>
</organism>
<keyword evidence="1" id="KW-0812">Transmembrane</keyword>
<dbReference type="AlphaFoldDB" id="I6NE56"/>
<protein>
    <recommendedName>
        <fullName evidence="2">UBX domain-containing protein</fullName>
    </recommendedName>
</protein>
<accession>I6NE56</accession>
<dbReference type="GO" id="GO:0005783">
    <property type="term" value="C:endoplasmic reticulum"/>
    <property type="evidence" value="ECO:0007669"/>
    <property type="project" value="TreeGrafter"/>
</dbReference>
<dbReference type="GO" id="GO:0043130">
    <property type="term" value="F:ubiquitin binding"/>
    <property type="evidence" value="ECO:0007669"/>
    <property type="project" value="TreeGrafter"/>
</dbReference>
<reference evidence="3 4" key="1">
    <citation type="journal article" date="2011" name="G3 (Bethesda)">
        <title>Genome evolution in the Eremothecium clade of the Saccharomyces complex revealed by comparative genomics.</title>
        <authorList>
            <person name="Wendland J."/>
            <person name="Walther A."/>
        </authorList>
    </citation>
    <scope>NUCLEOTIDE SEQUENCE [LARGE SCALE GENOMIC DNA]</scope>
    <source>
        <strain evidence="4">CBS 270.75 / DBVPG 7215 / KCTC 17166 / NRRL Y-17582</strain>
    </source>
</reference>
<dbReference type="GO" id="GO:0016567">
    <property type="term" value="P:protein ubiquitination"/>
    <property type="evidence" value="ECO:0007669"/>
    <property type="project" value="EnsemblFungi"/>
</dbReference>
<dbReference type="Proteomes" id="UP000006790">
    <property type="component" value="Chromosome 5"/>
</dbReference>
<dbReference type="SMART" id="SM00594">
    <property type="entry name" value="UAS"/>
    <property type="match status" value="1"/>
</dbReference>
<dbReference type="Pfam" id="PF00789">
    <property type="entry name" value="UBX"/>
    <property type="match status" value="1"/>
</dbReference>
<dbReference type="InterPro" id="IPR006577">
    <property type="entry name" value="UAS"/>
</dbReference>
<dbReference type="Gene3D" id="3.40.30.10">
    <property type="entry name" value="Glutaredoxin"/>
    <property type="match status" value="1"/>
</dbReference>
<dbReference type="InterPro" id="IPR001012">
    <property type="entry name" value="UBX_dom"/>
</dbReference>